<evidence type="ECO:0000256" key="1">
    <source>
        <dbReference type="ARBA" id="ARBA00022837"/>
    </source>
</evidence>
<dbReference type="SUPFAM" id="SSF47473">
    <property type="entry name" value="EF-hand"/>
    <property type="match status" value="1"/>
</dbReference>
<sequence>MSFGFGIGDFVVVSDKAWLIYQKCKSAPEDYATLAHSVVVLAKVLEETKDFVIQGAPSSSSKIEALVSAREGCRTTLNEVDDFLNKYTEIGRKKNRRYIQLAKFITKDVEGLKLKLANNTSLLQLSLTSLSSLSVSIVQKTLSTILQEYRAGTRQRSVLSDAILERKPTPQNDLLEQVSADLEDREVHPDSINFNQSFIRSWLLQASSSGGFDEDSNSQTATPLSLTVATDLTLNDEIHLPYHKNVSFPMANTYSPFERSSQYQDGVFPDNISNRPSEVVEWESHIPAEPESIYNILFPLLETDPDRPPNSTALLHRISEAFRQQDWSHRGLLTRKEVVDTCEEIVKRTASSPEHSPFQDSIPGLVFQFDANKDGQLNEEEYTALMTTIVATITENRHKNTHTRMESVRRKIHIRRKNFRTSLPLHWSNDGALGQLPPISIFSEGVIVDKSWITKFSFTDMYVKCDKYVNQIGDFGQKWIRDIPADFRARLARSLNMVRDAALAFTLFERRDSNLRYLVSDLDVSWICHAILLVPPVSETPESSDETTTSKIAGEEFKMDQLRSAHGTSLEIFCHIENFMIDLMKIRMLDTTGVAKPPKGPTTKQIAEFQGAWKSNDMDYRARVIDETHRKWDEEVARIVDLARHRYTMTALRASALQSVDAHMTRATLELEQIFQTELVHVELDIHFRNLARKLKKDITNRVIRLKLTVEEPYHSWESTKVIFAKVKFKPPYKQTPKLEMHLCSHVTIAVVGVDGVDLTKVDETAVKEIIVFDSKLWNSRSEWGNSILLREKGTPEQESGDVQAFSLGLNPPWKTKRSEWMDLVVQFDDIELGKLEQKLRGPHWTDLLRVMEVEAASL</sequence>
<protein>
    <recommendedName>
        <fullName evidence="2">EF-hand domain-containing protein</fullName>
    </recommendedName>
</protein>
<dbReference type="Gene3D" id="1.10.238.10">
    <property type="entry name" value="EF-hand"/>
    <property type="match status" value="1"/>
</dbReference>
<accession>A0A6G1JDN1</accession>
<dbReference type="PROSITE" id="PS50222">
    <property type="entry name" value="EF_HAND_2"/>
    <property type="match status" value="1"/>
</dbReference>
<keyword evidence="4" id="KW-1185">Reference proteome</keyword>
<dbReference type="Proteomes" id="UP000799291">
    <property type="component" value="Unassembled WGS sequence"/>
</dbReference>
<dbReference type="InterPro" id="IPR018247">
    <property type="entry name" value="EF_Hand_1_Ca_BS"/>
</dbReference>
<evidence type="ECO:0000313" key="3">
    <source>
        <dbReference type="EMBL" id="KAF2688341.1"/>
    </source>
</evidence>
<dbReference type="OrthoDB" id="7464126at2759"/>
<gene>
    <name evidence="3" type="ORF">K458DRAFT_427948</name>
</gene>
<dbReference type="EMBL" id="MU005573">
    <property type="protein sequence ID" value="KAF2688341.1"/>
    <property type="molecule type" value="Genomic_DNA"/>
</dbReference>
<dbReference type="InterPro" id="IPR011992">
    <property type="entry name" value="EF-hand-dom_pair"/>
</dbReference>
<evidence type="ECO:0000259" key="2">
    <source>
        <dbReference type="PROSITE" id="PS50222"/>
    </source>
</evidence>
<proteinExistence type="predicted"/>
<dbReference type="GO" id="GO:0005509">
    <property type="term" value="F:calcium ion binding"/>
    <property type="evidence" value="ECO:0007669"/>
    <property type="project" value="InterPro"/>
</dbReference>
<name>A0A6G1JDN1_9PLEO</name>
<dbReference type="InterPro" id="IPR002048">
    <property type="entry name" value="EF_hand_dom"/>
</dbReference>
<feature type="domain" description="EF-hand" evidence="2">
    <location>
        <begin position="368"/>
        <end position="392"/>
    </location>
</feature>
<dbReference type="PROSITE" id="PS00018">
    <property type="entry name" value="EF_HAND_1"/>
    <property type="match status" value="1"/>
</dbReference>
<keyword evidence="1" id="KW-0106">Calcium</keyword>
<reference evidence="3" key="1">
    <citation type="journal article" date="2020" name="Stud. Mycol.">
        <title>101 Dothideomycetes genomes: a test case for predicting lifestyles and emergence of pathogens.</title>
        <authorList>
            <person name="Haridas S."/>
            <person name="Albert R."/>
            <person name="Binder M."/>
            <person name="Bloem J."/>
            <person name="Labutti K."/>
            <person name="Salamov A."/>
            <person name="Andreopoulos B."/>
            <person name="Baker S."/>
            <person name="Barry K."/>
            <person name="Bills G."/>
            <person name="Bluhm B."/>
            <person name="Cannon C."/>
            <person name="Castanera R."/>
            <person name="Culley D."/>
            <person name="Daum C."/>
            <person name="Ezra D."/>
            <person name="Gonzalez J."/>
            <person name="Henrissat B."/>
            <person name="Kuo A."/>
            <person name="Liang C."/>
            <person name="Lipzen A."/>
            <person name="Lutzoni F."/>
            <person name="Magnuson J."/>
            <person name="Mondo S."/>
            <person name="Nolan M."/>
            <person name="Ohm R."/>
            <person name="Pangilinan J."/>
            <person name="Park H.-J."/>
            <person name="Ramirez L."/>
            <person name="Alfaro M."/>
            <person name="Sun H."/>
            <person name="Tritt A."/>
            <person name="Yoshinaga Y."/>
            <person name="Zwiers L.-H."/>
            <person name="Turgeon B."/>
            <person name="Goodwin S."/>
            <person name="Spatafora J."/>
            <person name="Crous P."/>
            <person name="Grigoriev I."/>
        </authorList>
    </citation>
    <scope>NUCLEOTIDE SEQUENCE</scope>
    <source>
        <strain evidence="3">CBS 122367</strain>
    </source>
</reference>
<organism evidence="3 4">
    <name type="scientific">Lentithecium fluviatile CBS 122367</name>
    <dbReference type="NCBI Taxonomy" id="1168545"/>
    <lineage>
        <taxon>Eukaryota</taxon>
        <taxon>Fungi</taxon>
        <taxon>Dikarya</taxon>
        <taxon>Ascomycota</taxon>
        <taxon>Pezizomycotina</taxon>
        <taxon>Dothideomycetes</taxon>
        <taxon>Pleosporomycetidae</taxon>
        <taxon>Pleosporales</taxon>
        <taxon>Massarineae</taxon>
        <taxon>Lentitheciaceae</taxon>
        <taxon>Lentithecium</taxon>
    </lineage>
</organism>
<evidence type="ECO:0000313" key="4">
    <source>
        <dbReference type="Proteomes" id="UP000799291"/>
    </source>
</evidence>
<dbReference type="AlphaFoldDB" id="A0A6G1JDN1"/>